<evidence type="ECO:0000256" key="3">
    <source>
        <dbReference type="ARBA" id="ARBA00022679"/>
    </source>
</evidence>
<dbReference type="HOGENOM" id="CLU_046496_1_0_1"/>
<dbReference type="KEGG" id="tasa:A1Q1_06071"/>
<dbReference type="GO" id="GO:0009443">
    <property type="term" value="P:pyridoxal 5'-phosphate salvage"/>
    <property type="evidence" value="ECO:0007669"/>
    <property type="project" value="InterPro"/>
</dbReference>
<accession>J4U5Y2</accession>
<evidence type="ECO:0000256" key="4">
    <source>
        <dbReference type="ARBA" id="ARBA00022741"/>
    </source>
</evidence>
<dbReference type="Gene3D" id="3.40.1190.20">
    <property type="match status" value="2"/>
</dbReference>
<evidence type="ECO:0000256" key="2">
    <source>
        <dbReference type="ARBA" id="ARBA00012104"/>
    </source>
</evidence>
<dbReference type="Proteomes" id="UP000002748">
    <property type="component" value="Unassembled WGS sequence"/>
</dbReference>
<evidence type="ECO:0000256" key="1">
    <source>
        <dbReference type="ARBA" id="ARBA00008805"/>
    </source>
</evidence>
<evidence type="ECO:0000256" key="5">
    <source>
        <dbReference type="ARBA" id="ARBA00022777"/>
    </source>
</evidence>
<dbReference type="InterPro" id="IPR029056">
    <property type="entry name" value="Ribokinase-like"/>
</dbReference>
<dbReference type="RefSeq" id="XP_014176755.1">
    <property type="nucleotide sequence ID" value="XM_014321280.1"/>
</dbReference>
<dbReference type="GO" id="GO:0005524">
    <property type="term" value="F:ATP binding"/>
    <property type="evidence" value="ECO:0007669"/>
    <property type="project" value="UniProtKB-KW"/>
</dbReference>
<evidence type="ECO:0000313" key="8">
    <source>
        <dbReference type="Proteomes" id="UP000002748"/>
    </source>
</evidence>
<dbReference type="AlphaFoldDB" id="J4U5Y2"/>
<proteinExistence type="inferred from homology"/>
<dbReference type="EMBL" id="ALBS01000326">
    <property type="protein sequence ID" value="EJT45455.1"/>
    <property type="molecule type" value="Genomic_DNA"/>
</dbReference>
<name>J4U5Y2_TRIAS</name>
<comment type="caution">
    <text evidence="7">The sequence shown here is derived from an EMBL/GenBank/DDBJ whole genome shotgun (WGS) entry which is preliminary data.</text>
</comment>
<dbReference type="PANTHER" id="PTHR10534">
    <property type="entry name" value="PYRIDOXAL KINASE"/>
    <property type="match status" value="1"/>
</dbReference>
<dbReference type="GeneID" id="25989583"/>
<keyword evidence="3" id="KW-0808">Transferase</keyword>
<reference evidence="7 8" key="1">
    <citation type="journal article" date="2012" name="Eukaryot. Cell">
        <title>Draft genome sequence of CBS 2479, the standard type strain of Trichosporon asahii.</title>
        <authorList>
            <person name="Yang R.Y."/>
            <person name="Li H.T."/>
            <person name="Zhu H."/>
            <person name="Zhou G.P."/>
            <person name="Wang M."/>
            <person name="Wang L."/>
        </authorList>
    </citation>
    <scope>NUCLEOTIDE SEQUENCE [LARGE SCALE GENOMIC DNA]</scope>
    <source>
        <strain evidence="8">ATCC 90039 / CBS 2479 / JCM 2466 / KCTC 7840 / NCYC 2677 / UAMH 7654</strain>
    </source>
</reference>
<dbReference type="GO" id="GO:0005829">
    <property type="term" value="C:cytosol"/>
    <property type="evidence" value="ECO:0007669"/>
    <property type="project" value="TreeGrafter"/>
</dbReference>
<keyword evidence="4" id="KW-0547">Nucleotide-binding</keyword>
<dbReference type="GO" id="GO:0008478">
    <property type="term" value="F:pyridoxal kinase activity"/>
    <property type="evidence" value="ECO:0007669"/>
    <property type="project" value="UniProtKB-EC"/>
</dbReference>
<organism evidence="7 8">
    <name type="scientific">Trichosporon asahii var. asahii (strain ATCC 90039 / CBS 2479 / JCM 2466 / KCTC 7840 / NBRC 103889/ NCYC 2677 / UAMH 7654)</name>
    <name type="common">Yeast</name>
    <dbReference type="NCBI Taxonomy" id="1186058"/>
    <lineage>
        <taxon>Eukaryota</taxon>
        <taxon>Fungi</taxon>
        <taxon>Dikarya</taxon>
        <taxon>Basidiomycota</taxon>
        <taxon>Agaricomycotina</taxon>
        <taxon>Tremellomycetes</taxon>
        <taxon>Trichosporonales</taxon>
        <taxon>Trichosporonaceae</taxon>
        <taxon>Trichosporon</taxon>
    </lineage>
</organism>
<dbReference type="EC" id="2.7.1.35" evidence="2"/>
<dbReference type="InterPro" id="IPR004625">
    <property type="entry name" value="PyrdxlKinase"/>
</dbReference>
<evidence type="ECO:0000256" key="6">
    <source>
        <dbReference type="ARBA" id="ARBA00022840"/>
    </source>
</evidence>
<gene>
    <name evidence="7" type="ORF">A1Q1_06071</name>
</gene>
<dbReference type="VEuPathDB" id="FungiDB:A1Q1_06071"/>
<dbReference type="PANTHER" id="PTHR10534:SF2">
    <property type="entry name" value="PYRIDOXAL KINASE"/>
    <property type="match status" value="1"/>
</dbReference>
<evidence type="ECO:0000313" key="7">
    <source>
        <dbReference type="EMBL" id="EJT45455.1"/>
    </source>
</evidence>
<keyword evidence="6" id="KW-0067">ATP-binding</keyword>
<comment type="similarity">
    <text evidence="1">Belongs to the pyridoxine kinase family.</text>
</comment>
<protein>
    <recommendedName>
        <fullName evidence="2">pyridoxal kinase</fullName>
        <ecNumber evidence="2">2.7.1.35</ecNumber>
    </recommendedName>
</protein>
<dbReference type="SUPFAM" id="SSF53613">
    <property type="entry name" value="Ribokinase-like"/>
    <property type="match status" value="1"/>
</dbReference>
<sequence length="342" mass="37277">MPGADPTRLLSVQSHVVSGYVATFPLQLLGYDVDVINTVQFSNHTGYGHTNGYKVTATQLDAIFEGLWTNGLVNYARLLTGYIPGAEALAAVSAQVQRMKKERGDLIYLLDLRGAISSLESLHEALQTLHLRDGVPHVVISSVPLPGGLVTSMGVPPPPKSYTRLLPETQPPWYDAVDTASPDEDVLVCFASSCVGGRIETYAFALPTIRGYFSGVGDLFSALTLGHYKNPEDASRPTPLVHAVSKALLGVQQVLLKTHLYSLSVSASASTTPRPLKDHGYESVIPSDTELDNAVPLNPADPKRKAKRMRIREMRVVPERRLLLDGGEGWPCTKVDWELIRR</sequence>
<keyword evidence="5" id="KW-0418">Kinase</keyword>
<dbReference type="OrthoDB" id="2104723at2759"/>